<evidence type="ECO:0000259" key="7">
    <source>
        <dbReference type="Pfam" id="PF01029"/>
    </source>
</evidence>
<evidence type="ECO:0000313" key="9">
    <source>
        <dbReference type="Proteomes" id="UP000595917"/>
    </source>
</evidence>
<comment type="function">
    <text evidence="6">Involved in transcription antitermination. Required for transcription of ribosomal RNA (rRNA) genes. Binds specifically to the boxA antiterminator sequence of the ribosomal RNA (rrn) operons.</text>
</comment>
<dbReference type="GO" id="GO:0005829">
    <property type="term" value="C:cytosol"/>
    <property type="evidence" value="ECO:0007669"/>
    <property type="project" value="TreeGrafter"/>
</dbReference>
<dbReference type="AlphaFoldDB" id="A0A7T7XMV9"/>
<dbReference type="PANTHER" id="PTHR11078">
    <property type="entry name" value="N UTILIZATION SUBSTANCE PROTEIN B-RELATED"/>
    <property type="match status" value="1"/>
</dbReference>
<dbReference type="GO" id="GO:0003723">
    <property type="term" value="F:RNA binding"/>
    <property type="evidence" value="ECO:0007669"/>
    <property type="project" value="UniProtKB-UniRule"/>
</dbReference>
<keyword evidence="9" id="KW-1185">Reference proteome</keyword>
<feature type="domain" description="NusB/RsmB/TIM44" evidence="7">
    <location>
        <begin position="6"/>
        <end position="134"/>
    </location>
</feature>
<sequence>MASRRKGRILAFQGLYSWEANRVSAEEIAGFFWLEPEKRAALDEATGTFSRLLIVGTIENIEEIDRTIQDHLKNWDLSRLNRVDLAVLRLSTYTLMYQDDVPPSIVIDEAIGISKEFGTDESFRFINGVLDSIRKTLQSNSAQAAVPGPDASPESKTSL</sequence>
<name>A0A7T7XMV9_9SPIR</name>
<organism evidence="8 9">
    <name type="scientific">Breznakiella homolactica</name>
    <dbReference type="NCBI Taxonomy" id="2798577"/>
    <lineage>
        <taxon>Bacteria</taxon>
        <taxon>Pseudomonadati</taxon>
        <taxon>Spirochaetota</taxon>
        <taxon>Spirochaetia</taxon>
        <taxon>Spirochaetales</taxon>
        <taxon>Breznakiellaceae</taxon>
        <taxon>Breznakiella</taxon>
    </lineage>
</organism>
<dbReference type="PANTHER" id="PTHR11078:SF3">
    <property type="entry name" value="ANTITERMINATION NUSB DOMAIN-CONTAINING PROTEIN"/>
    <property type="match status" value="1"/>
</dbReference>
<dbReference type="Pfam" id="PF01029">
    <property type="entry name" value="NusB"/>
    <property type="match status" value="1"/>
</dbReference>
<keyword evidence="3 6" id="KW-0694">RNA-binding</keyword>
<gene>
    <name evidence="6 8" type="primary">nusB</name>
    <name evidence="8" type="ORF">JFL75_20545</name>
</gene>
<dbReference type="RefSeq" id="WP_215626592.1">
    <property type="nucleotide sequence ID" value="NZ_CP067089.2"/>
</dbReference>
<dbReference type="InterPro" id="IPR035926">
    <property type="entry name" value="NusB-like_sf"/>
</dbReference>
<evidence type="ECO:0000256" key="1">
    <source>
        <dbReference type="ARBA" id="ARBA00005952"/>
    </source>
</evidence>
<reference evidence="8" key="1">
    <citation type="submission" date="2021-01" db="EMBL/GenBank/DDBJ databases">
        <title>Description of Breznakiella homolactica.</title>
        <authorList>
            <person name="Song Y."/>
            <person name="Brune A."/>
        </authorList>
    </citation>
    <scope>NUCLEOTIDE SEQUENCE</scope>
    <source>
        <strain evidence="8">RmG30</strain>
    </source>
</reference>
<dbReference type="GO" id="GO:0031564">
    <property type="term" value="P:transcription antitermination"/>
    <property type="evidence" value="ECO:0007669"/>
    <property type="project" value="UniProtKB-KW"/>
</dbReference>
<dbReference type="NCBIfam" id="TIGR01951">
    <property type="entry name" value="nusB"/>
    <property type="match status" value="1"/>
</dbReference>
<dbReference type="InterPro" id="IPR011605">
    <property type="entry name" value="NusB_fam"/>
</dbReference>
<evidence type="ECO:0000256" key="3">
    <source>
        <dbReference type="ARBA" id="ARBA00022884"/>
    </source>
</evidence>
<evidence type="ECO:0000256" key="6">
    <source>
        <dbReference type="HAMAP-Rule" id="MF_00073"/>
    </source>
</evidence>
<accession>A0A7T7XMV9</accession>
<dbReference type="Proteomes" id="UP000595917">
    <property type="component" value="Chromosome"/>
</dbReference>
<dbReference type="GO" id="GO:0006353">
    <property type="term" value="P:DNA-templated transcription termination"/>
    <property type="evidence" value="ECO:0007669"/>
    <property type="project" value="UniProtKB-UniRule"/>
</dbReference>
<comment type="similarity">
    <text evidence="1 6">Belongs to the NusB family.</text>
</comment>
<dbReference type="Gene3D" id="1.10.940.10">
    <property type="entry name" value="NusB-like"/>
    <property type="match status" value="1"/>
</dbReference>
<evidence type="ECO:0000313" key="8">
    <source>
        <dbReference type="EMBL" id="QQO09286.1"/>
    </source>
</evidence>
<dbReference type="CDD" id="cd00619">
    <property type="entry name" value="Terminator_NusB"/>
    <property type="match status" value="1"/>
</dbReference>
<protein>
    <recommendedName>
        <fullName evidence="6">Transcription antitermination protein NusB</fullName>
    </recommendedName>
    <alternativeName>
        <fullName evidence="6">Antitermination factor NusB</fullName>
    </alternativeName>
</protein>
<dbReference type="EMBL" id="CP067089">
    <property type="protein sequence ID" value="QQO09286.1"/>
    <property type="molecule type" value="Genomic_DNA"/>
</dbReference>
<dbReference type="HAMAP" id="MF_00073">
    <property type="entry name" value="NusB"/>
    <property type="match status" value="1"/>
</dbReference>
<evidence type="ECO:0000256" key="4">
    <source>
        <dbReference type="ARBA" id="ARBA00023015"/>
    </source>
</evidence>
<keyword evidence="5 6" id="KW-0804">Transcription</keyword>
<proteinExistence type="inferred from homology"/>
<evidence type="ECO:0000256" key="2">
    <source>
        <dbReference type="ARBA" id="ARBA00022814"/>
    </source>
</evidence>
<evidence type="ECO:0000256" key="5">
    <source>
        <dbReference type="ARBA" id="ARBA00023163"/>
    </source>
</evidence>
<keyword evidence="4 6" id="KW-0805">Transcription regulation</keyword>
<dbReference type="KEGG" id="bhc:JFL75_20545"/>
<keyword evidence="2 6" id="KW-0889">Transcription antitermination</keyword>
<dbReference type="SUPFAM" id="SSF48013">
    <property type="entry name" value="NusB-like"/>
    <property type="match status" value="1"/>
</dbReference>
<dbReference type="InterPro" id="IPR006027">
    <property type="entry name" value="NusB_RsmB_TIM44"/>
</dbReference>